<protein>
    <submittedName>
        <fullName evidence="1">Uncharacterized protein</fullName>
    </submittedName>
</protein>
<dbReference type="AlphaFoldDB" id="A0A8J6TV70"/>
<comment type="caution">
    <text evidence="1">The sequence shown here is derived from an EMBL/GenBank/DDBJ whole genome shotgun (WGS) entry which is preliminary data.</text>
</comment>
<evidence type="ECO:0000313" key="2">
    <source>
        <dbReference type="Proteomes" id="UP000605201"/>
    </source>
</evidence>
<gene>
    <name evidence="1" type="ORF">H8D96_21815</name>
</gene>
<accession>A0A8J6TV70</accession>
<reference evidence="1 2" key="1">
    <citation type="submission" date="2020-08" db="EMBL/GenBank/DDBJ databases">
        <title>Bridging the membrane lipid divide: bacteria of the FCB group superphylum have the potential to synthesize archaeal ether lipids.</title>
        <authorList>
            <person name="Villanueva L."/>
            <person name="Von Meijenfeldt F.A.B."/>
            <person name="Westbye A.B."/>
            <person name="Yadav S."/>
            <person name="Hopmans E.C."/>
            <person name="Dutilh B.E."/>
            <person name="Sinninghe Damste J.S."/>
        </authorList>
    </citation>
    <scope>NUCLEOTIDE SEQUENCE [LARGE SCALE GENOMIC DNA]</scope>
    <source>
        <strain evidence="1">NIOZ-UU17</strain>
    </source>
</reference>
<organism evidence="1 2">
    <name type="scientific">Candidatus Desulfatibia vada</name>
    <dbReference type="NCBI Taxonomy" id="2841696"/>
    <lineage>
        <taxon>Bacteria</taxon>
        <taxon>Pseudomonadati</taxon>
        <taxon>Thermodesulfobacteriota</taxon>
        <taxon>Desulfobacteria</taxon>
        <taxon>Desulfobacterales</taxon>
        <taxon>Desulfobacterales incertae sedis</taxon>
        <taxon>Candidatus Desulfatibia</taxon>
    </lineage>
</organism>
<dbReference type="Proteomes" id="UP000605201">
    <property type="component" value="Unassembled WGS sequence"/>
</dbReference>
<name>A0A8J6TV70_9BACT</name>
<sequence length="142" mass="15838">MIISAYQVNNVLRVYGDQLRQTKISNRPKNANATTPDKISISEGARRKSIIDMVASDIVDKITRNGPNGNVEQEVFEKLENEFGGNLTVSRKGPSELIFKEIDENGETINSLSIEDSEFLSYKLNEITKDAIGKNMVKKSES</sequence>
<dbReference type="EMBL" id="JACNIG010000459">
    <property type="protein sequence ID" value="MBC8434555.1"/>
    <property type="molecule type" value="Genomic_DNA"/>
</dbReference>
<dbReference type="InterPro" id="IPR049840">
    <property type="entry name" value="DVU0524-like"/>
</dbReference>
<proteinExistence type="predicted"/>
<evidence type="ECO:0000313" key="1">
    <source>
        <dbReference type="EMBL" id="MBC8434555.1"/>
    </source>
</evidence>
<dbReference type="NCBIfam" id="NF041863">
    <property type="entry name" value="DVU0524_fam"/>
    <property type="match status" value="1"/>
</dbReference>